<dbReference type="GO" id="GO:0030541">
    <property type="term" value="P:plasmid partitioning"/>
    <property type="evidence" value="ECO:0007669"/>
    <property type="project" value="InterPro"/>
</dbReference>
<dbReference type="InterPro" id="IPR008897">
    <property type="entry name" value="Rep_fungi"/>
</dbReference>
<name>A0A7G3ZEB3_9SACH</name>
<evidence type="ECO:0000313" key="2">
    <source>
        <dbReference type="EMBL" id="QLL31849.1"/>
    </source>
</evidence>
<dbReference type="RefSeq" id="XP_037138524.1">
    <property type="nucleotide sequence ID" value="XM_037282629.1"/>
</dbReference>
<dbReference type="OrthoDB" id="4070285at2759"/>
<dbReference type="KEGG" id="tgb:HG536_0C00160"/>
<protein>
    <submittedName>
        <fullName evidence="2">Uncharacterized protein</fullName>
    </submittedName>
</protein>
<dbReference type="GeneID" id="59324986"/>
<evidence type="ECO:0000256" key="1">
    <source>
        <dbReference type="SAM" id="MobiDB-lite"/>
    </source>
</evidence>
<keyword evidence="3" id="KW-1185">Reference proteome</keyword>
<evidence type="ECO:0000313" key="3">
    <source>
        <dbReference type="Proteomes" id="UP000515788"/>
    </source>
</evidence>
<gene>
    <name evidence="2" type="ORF">HG536_0C00160</name>
</gene>
<dbReference type="EMBL" id="CP059248">
    <property type="protein sequence ID" value="QLL31849.1"/>
    <property type="molecule type" value="Genomic_DNA"/>
</dbReference>
<proteinExistence type="predicted"/>
<feature type="region of interest" description="Disordered" evidence="1">
    <location>
        <begin position="1"/>
        <end position="20"/>
    </location>
</feature>
<organism evidence="2 3">
    <name type="scientific">Torulaspora globosa</name>
    <dbReference type="NCBI Taxonomy" id="48254"/>
    <lineage>
        <taxon>Eukaryota</taxon>
        <taxon>Fungi</taxon>
        <taxon>Dikarya</taxon>
        <taxon>Ascomycota</taxon>
        <taxon>Saccharomycotina</taxon>
        <taxon>Saccharomycetes</taxon>
        <taxon>Saccharomycetales</taxon>
        <taxon>Saccharomycetaceae</taxon>
        <taxon>Torulaspora</taxon>
    </lineage>
</organism>
<accession>A0A7G3ZEB3</accession>
<sequence length="159" mass="18261">MEADSESDHEPRARPSDDEDLLLEPVDEELRKFLTDCVCPLQHRVVYCPPLNCLVGTIGSVTLPEAYRSCPMLAIYYAKFRMRKRPFSYLHEGIQWPEPYVVWNTIAKKMQSHPYVRARSTDVIDELKLAIAGDVVVPPGKDNELLEKTPKAEIRSKYL</sequence>
<dbReference type="AlphaFoldDB" id="A0A7G3ZEB3"/>
<dbReference type="Proteomes" id="UP000515788">
    <property type="component" value="Chromosome 3"/>
</dbReference>
<reference evidence="2 3" key="1">
    <citation type="submission" date="2020-06" db="EMBL/GenBank/DDBJ databases">
        <title>The yeast mating-type switching endonuclease HO is a domesticated member of an unorthodox homing genetic element family.</title>
        <authorList>
            <person name="Coughlan A.Y."/>
            <person name="Lombardi L."/>
            <person name="Braun-Galleani S."/>
            <person name="Martos A.R."/>
            <person name="Galeote V."/>
            <person name="Bigey F."/>
            <person name="Dequin S."/>
            <person name="Byrne K.P."/>
            <person name="Wolfe K.H."/>
        </authorList>
    </citation>
    <scope>NUCLEOTIDE SEQUENCE [LARGE SCALE GENOMIC DNA]</scope>
    <source>
        <strain evidence="2 3">CBS764</strain>
    </source>
</reference>
<feature type="compositionally biased region" description="Basic and acidic residues" evidence="1">
    <location>
        <begin position="1"/>
        <end position="16"/>
    </location>
</feature>
<dbReference type="Pfam" id="PF05797">
    <property type="entry name" value="Rep_4"/>
    <property type="match status" value="1"/>
</dbReference>